<keyword evidence="4" id="KW-0732">Signal</keyword>
<dbReference type="GO" id="GO:0005509">
    <property type="term" value="F:calcium ion binding"/>
    <property type="evidence" value="ECO:0007669"/>
    <property type="project" value="InterPro"/>
</dbReference>
<dbReference type="AlphaFoldDB" id="A0A9P0ZSZ3"/>
<dbReference type="Proteomes" id="UP001152484">
    <property type="component" value="Unassembled WGS sequence"/>
</dbReference>
<dbReference type="InterPro" id="IPR018247">
    <property type="entry name" value="EF_Hand_1_Ca_BS"/>
</dbReference>
<dbReference type="SMART" id="SM00054">
    <property type="entry name" value="EFh"/>
    <property type="match status" value="4"/>
</dbReference>
<evidence type="ECO:0000256" key="4">
    <source>
        <dbReference type="SAM" id="SignalP"/>
    </source>
</evidence>
<proteinExistence type="predicted"/>
<dbReference type="PROSITE" id="PS50222">
    <property type="entry name" value="EF_HAND_2"/>
    <property type="match status" value="2"/>
</dbReference>
<dbReference type="Gene3D" id="1.10.238.10">
    <property type="entry name" value="EF-hand"/>
    <property type="match status" value="3"/>
</dbReference>
<feature type="chain" id="PRO_5040419586" description="EF-hand domain-containing protein" evidence="4">
    <location>
        <begin position="22"/>
        <end position="327"/>
    </location>
</feature>
<dbReference type="SUPFAM" id="SSF47473">
    <property type="entry name" value="EF-hand"/>
    <property type="match status" value="2"/>
</dbReference>
<keyword evidence="2" id="KW-0677">Repeat</keyword>
<reference evidence="6" key="1">
    <citation type="submission" date="2022-07" db="EMBL/GenBank/DDBJ databases">
        <authorList>
            <person name="Macas J."/>
            <person name="Novak P."/>
            <person name="Neumann P."/>
        </authorList>
    </citation>
    <scope>NUCLEOTIDE SEQUENCE</scope>
</reference>
<keyword evidence="7" id="KW-1185">Reference proteome</keyword>
<evidence type="ECO:0000313" key="7">
    <source>
        <dbReference type="Proteomes" id="UP001152484"/>
    </source>
</evidence>
<sequence length="327" mass="38465">MAGKPTKVVVCAATAFVVVLFLRSQNQKTFENDLSPQGLSRRLGTTYSPVFDPIVAKSEKSEDDDRYYDNKGRLNTALRLMVLFPMVDMSPRDGFVDRNELQSWNTQQAIDRLNYRARRELGFRDKDGDRCISFSEYLPHFTNEEIERNETGHGEAGWWMIQFRNADADRNGTLNLYEFRDFLDPEDSKNQNIRRWLLTEKIRQADVNKDHKLSLLEFEGGIYPTYKTYLKYEMNGKSVPSLLDTFSKLDINKDKFLEVEELRPIFEYLCPGELSYAKYYTTYLIREADDNKDGKLTLEEVLRHEILFYDTIFANEKDDDYLYHDEL</sequence>
<evidence type="ECO:0000256" key="3">
    <source>
        <dbReference type="ARBA" id="ARBA00022837"/>
    </source>
</evidence>
<dbReference type="EMBL" id="CAMAPE010000054">
    <property type="protein sequence ID" value="CAH9111095.1"/>
    <property type="molecule type" value="Genomic_DNA"/>
</dbReference>
<protein>
    <recommendedName>
        <fullName evidence="5">EF-hand domain-containing protein</fullName>
    </recommendedName>
</protein>
<comment type="caution">
    <text evidence="6">The sequence shown here is derived from an EMBL/GenBank/DDBJ whole genome shotgun (WGS) entry which is preliminary data.</text>
</comment>
<feature type="signal peptide" evidence="4">
    <location>
        <begin position="1"/>
        <end position="21"/>
    </location>
</feature>
<organism evidence="6 7">
    <name type="scientific">Cuscuta europaea</name>
    <name type="common">European dodder</name>
    <dbReference type="NCBI Taxonomy" id="41803"/>
    <lineage>
        <taxon>Eukaryota</taxon>
        <taxon>Viridiplantae</taxon>
        <taxon>Streptophyta</taxon>
        <taxon>Embryophyta</taxon>
        <taxon>Tracheophyta</taxon>
        <taxon>Spermatophyta</taxon>
        <taxon>Magnoliopsida</taxon>
        <taxon>eudicotyledons</taxon>
        <taxon>Gunneridae</taxon>
        <taxon>Pentapetalae</taxon>
        <taxon>asterids</taxon>
        <taxon>lamiids</taxon>
        <taxon>Solanales</taxon>
        <taxon>Convolvulaceae</taxon>
        <taxon>Cuscuteae</taxon>
        <taxon>Cuscuta</taxon>
        <taxon>Cuscuta subgen. Cuscuta</taxon>
    </lineage>
</organism>
<dbReference type="PROSITE" id="PS00018">
    <property type="entry name" value="EF_HAND_1"/>
    <property type="match status" value="5"/>
</dbReference>
<name>A0A9P0ZSZ3_CUSEU</name>
<evidence type="ECO:0000256" key="1">
    <source>
        <dbReference type="ARBA" id="ARBA00022723"/>
    </source>
</evidence>
<dbReference type="PANTHER" id="PTHR10827:SF98">
    <property type="entry name" value="45 KDA CALCIUM-BINDING PROTEIN"/>
    <property type="match status" value="1"/>
</dbReference>
<dbReference type="Pfam" id="PF13202">
    <property type="entry name" value="EF-hand_5"/>
    <property type="match status" value="1"/>
</dbReference>
<dbReference type="Pfam" id="PF13499">
    <property type="entry name" value="EF-hand_7"/>
    <property type="match status" value="1"/>
</dbReference>
<accession>A0A9P0ZSZ3</accession>
<keyword evidence="3" id="KW-0106">Calcium</keyword>
<keyword evidence="1" id="KW-0479">Metal-binding</keyword>
<evidence type="ECO:0000313" key="6">
    <source>
        <dbReference type="EMBL" id="CAH9111095.1"/>
    </source>
</evidence>
<evidence type="ECO:0000259" key="5">
    <source>
        <dbReference type="PROSITE" id="PS50222"/>
    </source>
</evidence>
<dbReference type="GO" id="GO:0005783">
    <property type="term" value="C:endoplasmic reticulum"/>
    <property type="evidence" value="ECO:0007669"/>
    <property type="project" value="TreeGrafter"/>
</dbReference>
<dbReference type="InterPro" id="IPR011992">
    <property type="entry name" value="EF-hand-dom_pair"/>
</dbReference>
<dbReference type="PANTHER" id="PTHR10827">
    <property type="entry name" value="RETICULOCALBIN"/>
    <property type="match status" value="1"/>
</dbReference>
<feature type="domain" description="EF-hand" evidence="5">
    <location>
        <begin position="237"/>
        <end position="272"/>
    </location>
</feature>
<gene>
    <name evidence="6" type="ORF">CEURO_LOCUS19089</name>
</gene>
<dbReference type="InterPro" id="IPR002048">
    <property type="entry name" value="EF_hand_dom"/>
</dbReference>
<feature type="domain" description="EF-hand" evidence="5">
    <location>
        <begin position="163"/>
        <end position="189"/>
    </location>
</feature>
<evidence type="ECO:0000256" key="2">
    <source>
        <dbReference type="ARBA" id="ARBA00022737"/>
    </source>
</evidence>
<dbReference type="OrthoDB" id="293868at2759"/>